<evidence type="ECO:0000256" key="7">
    <source>
        <dbReference type="SAM" id="Phobius"/>
    </source>
</evidence>
<gene>
    <name evidence="8" type="ORF">HKI87_06g42970</name>
</gene>
<accession>A0AAX4P8P6</accession>
<dbReference type="Proteomes" id="UP001472866">
    <property type="component" value="Chromosome 06"/>
</dbReference>
<keyword evidence="6 7" id="KW-0472">Membrane</keyword>
<evidence type="ECO:0000256" key="6">
    <source>
        <dbReference type="ARBA" id="ARBA00023136"/>
    </source>
</evidence>
<proteinExistence type="predicted"/>
<dbReference type="InterPro" id="IPR029248">
    <property type="entry name" value="TMEM107"/>
</dbReference>
<keyword evidence="3 7" id="KW-0812">Transmembrane</keyword>
<evidence type="ECO:0000256" key="5">
    <source>
        <dbReference type="ARBA" id="ARBA00022989"/>
    </source>
</evidence>
<comment type="subcellular location">
    <subcellularLocation>
        <location evidence="1">Membrane</location>
        <topology evidence="1">Multi-pass membrane protein</topology>
    </subcellularLocation>
</comment>
<dbReference type="AlphaFoldDB" id="A0AAX4P8P6"/>
<feature type="transmembrane region" description="Helical" evidence="7">
    <location>
        <begin position="56"/>
        <end position="79"/>
    </location>
</feature>
<organism evidence="8 9">
    <name type="scientific">Chloropicon roscoffensis</name>
    <dbReference type="NCBI Taxonomy" id="1461544"/>
    <lineage>
        <taxon>Eukaryota</taxon>
        <taxon>Viridiplantae</taxon>
        <taxon>Chlorophyta</taxon>
        <taxon>Chloropicophyceae</taxon>
        <taxon>Chloropicales</taxon>
        <taxon>Chloropicaceae</taxon>
        <taxon>Chloropicon</taxon>
    </lineage>
</organism>
<dbReference type="GO" id="GO:0036038">
    <property type="term" value="C:MKS complex"/>
    <property type="evidence" value="ECO:0007669"/>
    <property type="project" value="TreeGrafter"/>
</dbReference>
<feature type="transmembrane region" description="Helical" evidence="7">
    <location>
        <begin position="86"/>
        <end position="106"/>
    </location>
</feature>
<evidence type="ECO:0000313" key="9">
    <source>
        <dbReference type="Proteomes" id="UP001472866"/>
    </source>
</evidence>
<feature type="transmembrane region" description="Helical" evidence="7">
    <location>
        <begin position="7"/>
        <end position="30"/>
    </location>
</feature>
<evidence type="ECO:0000256" key="2">
    <source>
        <dbReference type="ARBA" id="ARBA00015652"/>
    </source>
</evidence>
<reference evidence="8 9" key="1">
    <citation type="submission" date="2024-03" db="EMBL/GenBank/DDBJ databases">
        <title>Complete genome sequence of the green alga Chloropicon roscoffensis RCC1871.</title>
        <authorList>
            <person name="Lemieux C."/>
            <person name="Pombert J.-F."/>
            <person name="Otis C."/>
            <person name="Turmel M."/>
        </authorList>
    </citation>
    <scope>NUCLEOTIDE SEQUENCE [LARGE SCALE GENOMIC DNA]</scope>
    <source>
        <strain evidence="8 9">RCC1871</strain>
    </source>
</reference>
<evidence type="ECO:0000256" key="1">
    <source>
        <dbReference type="ARBA" id="ARBA00004141"/>
    </source>
</evidence>
<evidence type="ECO:0000313" key="8">
    <source>
        <dbReference type="EMBL" id="WZN62755.1"/>
    </source>
</evidence>
<dbReference type="PANTHER" id="PTHR34341">
    <property type="entry name" value="TRANSMEMBRANE PROTEIN 107"/>
    <property type="match status" value="1"/>
</dbReference>
<dbReference type="PANTHER" id="PTHR34341:SF1">
    <property type="entry name" value="TRANSMEMBRANE PROTEIN 107"/>
    <property type="match status" value="1"/>
</dbReference>
<keyword evidence="9" id="KW-1185">Reference proteome</keyword>
<protein>
    <recommendedName>
        <fullName evidence="2">Transmembrane protein 107</fullName>
    </recommendedName>
</protein>
<dbReference type="EMBL" id="CP151506">
    <property type="protein sequence ID" value="WZN62755.1"/>
    <property type="molecule type" value="Genomic_DNA"/>
</dbReference>
<dbReference type="GO" id="GO:0016020">
    <property type="term" value="C:membrane"/>
    <property type="evidence" value="ECO:0007669"/>
    <property type="project" value="UniProtKB-SubCell"/>
</dbReference>
<dbReference type="Pfam" id="PF14995">
    <property type="entry name" value="TMEM107"/>
    <property type="match status" value="1"/>
</dbReference>
<keyword evidence="5 7" id="KW-1133">Transmembrane helix</keyword>
<name>A0AAX4P8P6_9CHLO</name>
<dbReference type="GO" id="GO:1905515">
    <property type="term" value="P:non-motile cilium assembly"/>
    <property type="evidence" value="ECO:0007669"/>
    <property type="project" value="TreeGrafter"/>
</dbReference>
<keyword evidence="4" id="KW-0970">Cilium biogenesis/degradation</keyword>
<evidence type="ECO:0000256" key="4">
    <source>
        <dbReference type="ARBA" id="ARBA00022794"/>
    </source>
</evidence>
<evidence type="ECO:0000256" key="3">
    <source>
        <dbReference type="ARBA" id="ARBA00022692"/>
    </source>
</evidence>
<dbReference type="GO" id="GO:1904491">
    <property type="term" value="P:protein localization to ciliary transition zone"/>
    <property type="evidence" value="ECO:0007669"/>
    <property type="project" value="TreeGrafter"/>
</dbReference>
<sequence length="142" mass="15727">MGLPHPFATLLPTRFLLQVFHLIAVLTVVYDADGISKELVASQGGDLTGTKASLEAVSWAAIVCLAFDFVGLFLGFSIFSVKVNCFHIMCHFLGALLVALFVSEYWNTESYTYLFVFFNLLPTSVELYKAITVLRVKVMFSA</sequence>
<feature type="transmembrane region" description="Helical" evidence="7">
    <location>
        <begin position="112"/>
        <end position="131"/>
    </location>
</feature>